<feature type="region of interest" description="Disordered" evidence="1">
    <location>
        <begin position="79"/>
        <end position="101"/>
    </location>
</feature>
<dbReference type="EMBL" id="LUUJ01000134">
    <property type="protein sequence ID" value="OAI10447.1"/>
    <property type="molecule type" value="Genomic_DNA"/>
</dbReference>
<sequence>MTFAPVLRGFFLQAATAGLRFETGQIHGDLIRSKRLQALKFKAWQGMRQNVAVFLDIGFFIPYNASTLSRLAASQEALPANRGREESDQLSGRTTIINASH</sequence>
<dbReference type="Proteomes" id="UP000077857">
    <property type="component" value="Unassembled WGS sequence"/>
</dbReference>
<feature type="compositionally biased region" description="Polar residues" evidence="1">
    <location>
        <begin position="89"/>
        <end position="101"/>
    </location>
</feature>
<name>A0A177MXI7_9GAMM</name>
<evidence type="ECO:0000313" key="3">
    <source>
        <dbReference type="Proteomes" id="UP000077857"/>
    </source>
</evidence>
<protein>
    <submittedName>
        <fullName evidence="2">Uncharacterized protein</fullName>
    </submittedName>
</protein>
<dbReference type="AlphaFoldDB" id="A0A177MXI7"/>
<accession>A0A177MXI7</accession>
<proteinExistence type="predicted"/>
<evidence type="ECO:0000256" key="1">
    <source>
        <dbReference type="SAM" id="MobiDB-lite"/>
    </source>
</evidence>
<reference evidence="2 3" key="1">
    <citation type="submission" date="2016-03" db="EMBL/GenBank/DDBJ databases">
        <authorList>
            <person name="Ploux O."/>
        </authorList>
    </citation>
    <scope>NUCLEOTIDE SEQUENCE [LARGE SCALE GENOMIC DNA]</scope>
    <source>
        <strain evidence="2 3">R-45378</strain>
    </source>
</reference>
<evidence type="ECO:0000313" key="2">
    <source>
        <dbReference type="EMBL" id="OAI10447.1"/>
    </source>
</evidence>
<organism evidence="2 3">
    <name type="scientific">Methylomonas koyamae</name>
    <dbReference type="NCBI Taxonomy" id="702114"/>
    <lineage>
        <taxon>Bacteria</taxon>
        <taxon>Pseudomonadati</taxon>
        <taxon>Pseudomonadota</taxon>
        <taxon>Gammaproteobacteria</taxon>
        <taxon>Methylococcales</taxon>
        <taxon>Methylococcaceae</taxon>
        <taxon>Methylomonas</taxon>
    </lineage>
</organism>
<comment type="caution">
    <text evidence="2">The sequence shown here is derived from an EMBL/GenBank/DDBJ whole genome shotgun (WGS) entry which is preliminary data.</text>
</comment>
<gene>
    <name evidence="2" type="ORF">A1507_03955</name>
</gene>